<dbReference type="SUPFAM" id="SSF51182">
    <property type="entry name" value="RmlC-like cupins"/>
    <property type="match status" value="1"/>
</dbReference>
<comment type="subunit">
    <text evidence="9">Monomer.</text>
</comment>
<comment type="caution">
    <text evidence="9">Lacks conserved residue(s) required for the propagation of feature annotation.</text>
</comment>
<keyword evidence="11" id="KW-1185">Reference proteome</keyword>
<sequence length="181" mass="20262">MSILSVYSVSTPDLPNKVLTHFEDIAATLAEHGVRFERRPLQASVQAGAGQDEVLQALAAVLDPLMSEWGTPHADVISLDRDHPQRQQWREKFLDEHSHAGREVRYFVAGRGLLSLHIEGYVYAVQCEKHDLIAVPAGMARWFDMGEAPRLVVIRLFEQPQDQAAQYTGTELARCFPGLDT</sequence>
<keyword evidence="5 9" id="KW-0223">Dioxygenase</keyword>
<dbReference type="EC" id="1.13.11.53" evidence="9"/>
<keyword evidence="8 9" id="KW-0486">Methionine biosynthesis</keyword>
<dbReference type="GO" id="GO:0005506">
    <property type="term" value="F:iron ion binding"/>
    <property type="evidence" value="ECO:0007669"/>
    <property type="project" value="UniProtKB-UniRule"/>
</dbReference>
<comment type="cofactor">
    <cofactor evidence="9">
        <name>Ni(2+)</name>
        <dbReference type="ChEBI" id="CHEBI:49786"/>
    </cofactor>
    <text evidence="9">Binds 1 nickel ion per monomer.</text>
</comment>
<name>A0A7D5HII6_9PSED</name>
<feature type="binding site" evidence="9">
    <location>
        <position position="99"/>
    </location>
    <ligand>
        <name>Ni(2+)</name>
        <dbReference type="ChEBI" id="CHEBI:49786"/>
    </ligand>
</feature>
<dbReference type="PANTHER" id="PTHR23418:SF0">
    <property type="entry name" value="ACIREDUCTONE DIOXYGENASE"/>
    <property type="match status" value="1"/>
</dbReference>
<dbReference type="Proteomes" id="UP000509568">
    <property type="component" value="Chromosome"/>
</dbReference>
<keyword evidence="7 9" id="KW-0408">Iron</keyword>
<comment type="catalytic activity">
    <reaction evidence="1 9">
        <text>1,2-dihydroxy-5-(methylsulfanyl)pent-1-en-3-one + O2 = 4-methylsulfanyl-2-oxobutanoate + formate + 2 H(+)</text>
        <dbReference type="Rhea" id="RHEA:24504"/>
        <dbReference type="ChEBI" id="CHEBI:15378"/>
        <dbReference type="ChEBI" id="CHEBI:15379"/>
        <dbReference type="ChEBI" id="CHEBI:15740"/>
        <dbReference type="ChEBI" id="CHEBI:16723"/>
        <dbReference type="ChEBI" id="CHEBI:49252"/>
        <dbReference type="EC" id="1.13.11.54"/>
    </reaction>
</comment>
<keyword evidence="2 9" id="KW-0533">Nickel</keyword>
<feature type="binding site" evidence="9">
    <location>
        <position position="97"/>
    </location>
    <ligand>
        <name>Ni(2+)</name>
        <dbReference type="ChEBI" id="CHEBI:49786"/>
    </ligand>
</feature>
<keyword evidence="3 9" id="KW-0028">Amino-acid biosynthesis</keyword>
<keyword evidence="4 9" id="KW-0479">Metal-binding</keyword>
<evidence type="ECO:0000256" key="5">
    <source>
        <dbReference type="ARBA" id="ARBA00022964"/>
    </source>
</evidence>
<dbReference type="GO" id="GO:0016151">
    <property type="term" value="F:nickel cation binding"/>
    <property type="evidence" value="ECO:0007669"/>
    <property type="project" value="UniProtKB-UniRule"/>
</dbReference>
<dbReference type="PANTHER" id="PTHR23418">
    <property type="entry name" value="ACIREDUCTONE DIOXYGENASE"/>
    <property type="match status" value="1"/>
</dbReference>
<evidence type="ECO:0000313" key="11">
    <source>
        <dbReference type="Proteomes" id="UP000509568"/>
    </source>
</evidence>
<dbReference type="InterPro" id="IPR023956">
    <property type="entry name" value="ARD_bac"/>
</dbReference>
<keyword evidence="6 9" id="KW-0560">Oxidoreductase</keyword>
<dbReference type="AlphaFoldDB" id="A0A7D5HII6"/>
<comment type="function">
    <text evidence="9">Catalyzes 2 different reactions between oxygene and the acireductone 1,2-dihydroxy-3-keto-5-methylthiopentene (DHK-MTPene) depending upon the metal bound in the active site. Fe-containing acireductone dioxygenase (Fe-ARD) produces formate and 2-keto-4-methylthiobutyrate (KMTB), the alpha-ketoacid precursor of methionine in the methionine recycle pathway. Ni-containing acireductone dioxygenase (Ni-ARD) produces methylthiopropionate, carbon monoxide and formate, and does not lie on the methionine recycle pathway.</text>
</comment>
<feature type="site" description="May play a role in metal incorporation in vivo" evidence="9">
    <location>
        <position position="96"/>
    </location>
</feature>
<dbReference type="GO" id="GO:0019509">
    <property type="term" value="P:L-methionine salvage from methylthioadenosine"/>
    <property type="evidence" value="ECO:0007669"/>
    <property type="project" value="UniProtKB-UniRule"/>
</dbReference>
<comment type="similarity">
    <text evidence="9">Belongs to the acireductone dioxygenase (ARD) family.</text>
</comment>
<evidence type="ECO:0000256" key="8">
    <source>
        <dbReference type="ARBA" id="ARBA00023167"/>
    </source>
</evidence>
<feature type="site" description="Important to generate the dianion" evidence="9">
    <location>
        <position position="105"/>
    </location>
</feature>
<dbReference type="EMBL" id="CP056030">
    <property type="protein sequence ID" value="QKZ06146.1"/>
    <property type="molecule type" value="Genomic_DNA"/>
</dbReference>
<dbReference type="EC" id="1.13.11.54" evidence="9"/>
<reference evidence="10 11" key="1">
    <citation type="submission" date="2020-06" db="EMBL/GenBank/DDBJ databases">
        <title>Pseudomonas eucalypticola sp. nov., an endophyte of Eucalyptus dunnii leaves with biocontrol ability of eucalyptus leaf blight.</title>
        <authorList>
            <person name="Liu Y."/>
            <person name="Song Z."/>
            <person name="Zeng H."/>
            <person name="Lu M."/>
            <person name="Wang X."/>
            <person name="Lian X."/>
            <person name="Zhang Q."/>
        </authorList>
    </citation>
    <scope>NUCLEOTIDE SEQUENCE [LARGE SCALE GENOMIC DNA]</scope>
    <source>
        <strain evidence="10 11">NP-1</strain>
    </source>
</reference>
<dbReference type="CDD" id="cd02232">
    <property type="entry name" value="cupin_ARD"/>
    <property type="match status" value="1"/>
</dbReference>
<evidence type="ECO:0000313" key="10">
    <source>
        <dbReference type="EMBL" id="QKZ06146.1"/>
    </source>
</evidence>
<evidence type="ECO:0000256" key="1">
    <source>
        <dbReference type="ARBA" id="ARBA00000428"/>
    </source>
</evidence>
<protein>
    <recommendedName>
        <fullName evidence="9">Acireductone dioxygenase</fullName>
    </recommendedName>
    <alternativeName>
        <fullName evidence="9">1,2-dihydroxy-3-keto-5-methylthiopentene dioxygenase</fullName>
        <shortName evidence="9">DHK-MTPene dioxygenase</shortName>
    </alternativeName>
    <alternativeName>
        <fullName evidence="9">Acireductone dioxygenase (Fe(2+)-requiring)</fullName>
        <shortName evidence="9">ARD'</shortName>
        <shortName evidence="9">Fe-ARD</shortName>
        <ecNumber evidence="9">1.13.11.54</ecNumber>
    </alternativeName>
    <alternativeName>
        <fullName evidence="9">Acireductone dioxygenase (Ni(2+)-requiring)</fullName>
        <shortName evidence="9">ARD</shortName>
        <shortName evidence="9">Ni-ARD</shortName>
        <ecNumber evidence="9">1.13.11.53</ecNumber>
    </alternativeName>
</protein>
<dbReference type="Pfam" id="PF03079">
    <property type="entry name" value="ARD"/>
    <property type="match status" value="1"/>
</dbReference>
<evidence type="ECO:0000256" key="3">
    <source>
        <dbReference type="ARBA" id="ARBA00022605"/>
    </source>
</evidence>
<dbReference type="GO" id="GO:0010308">
    <property type="term" value="F:acireductone dioxygenase (Ni2+-requiring) activity"/>
    <property type="evidence" value="ECO:0007669"/>
    <property type="project" value="UniProtKB-UniRule"/>
</dbReference>
<feature type="binding site" evidence="9">
    <location>
        <position position="103"/>
    </location>
    <ligand>
        <name>Ni(2+)</name>
        <dbReference type="ChEBI" id="CHEBI:49786"/>
    </ligand>
</feature>
<comment type="cofactor">
    <cofactor evidence="9">
        <name>Fe(2+)</name>
        <dbReference type="ChEBI" id="CHEBI:29033"/>
    </cofactor>
    <text evidence="9">Binds 1 Fe(2+) cation per monomer.</text>
</comment>
<proteinExistence type="inferred from homology"/>
<feature type="binding site" evidence="9">
    <location>
        <position position="99"/>
    </location>
    <ligand>
        <name>Fe(2+)</name>
        <dbReference type="ChEBI" id="CHEBI:29033"/>
    </ligand>
</feature>
<dbReference type="Gene3D" id="2.60.120.10">
    <property type="entry name" value="Jelly Rolls"/>
    <property type="match status" value="1"/>
</dbReference>
<feature type="binding site" evidence="9">
    <location>
        <position position="97"/>
    </location>
    <ligand>
        <name>Fe(2+)</name>
        <dbReference type="ChEBI" id="CHEBI:29033"/>
    </ligand>
</feature>
<organism evidence="10 11">
    <name type="scientific">Pseudomonas eucalypticola</name>
    <dbReference type="NCBI Taxonomy" id="2599595"/>
    <lineage>
        <taxon>Bacteria</taxon>
        <taxon>Pseudomonadati</taxon>
        <taxon>Pseudomonadota</taxon>
        <taxon>Gammaproteobacteria</taxon>
        <taxon>Pseudomonadales</taxon>
        <taxon>Pseudomonadaceae</taxon>
        <taxon>Pseudomonas</taxon>
    </lineage>
</organism>
<evidence type="ECO:0000256" key="9">
    <source>
        <dbReference type="HAMAP-Rule" id="MF_01682"/>
    </source>
</evidence>
<evidence type="ECO:0000256" key="6">
    <source>
        <dbReference type="ARBA" id="ARBA00023002"/>
    </source>
</evidence>
<dbReference type="InterPro" id="IPR011051">
    <property type="entry name" value="RmlC_Cupin_sf"/>
</dbReference>
<evidence type="ECO:0000256" key="7">
    <source>
        <dbReference type="ARBA" id="ARBA00023004"/>
    </source>
</evidence>
<dbReference type="UniPathway" id="UPA00904">
    <property type="reaction ID" value="UER00878"/>
</dbReference>
<accession>A0A7D5HII6</accession>
<comment type="pathway">
    <text evidence="9">Amino-acid biosynthesis; L-methionine biosynthesis via salvage pathway; L-methionine from S-methyl-5-thio-alpha-D-ribose 1-phosphate: step 5/6.</text>
</comment>
<evidence type="ECO:0000256" key="2">
    <source>
        <dbReference type="ARBA" id="ARBA00022596"/>
    </source>
</evidence>
<dbReference type="KEGG" id="pez:HWQ56_21160"/>
<comment type="catalytic activity">
    <reaction evidence="9">
        <text>1,2-dihydroxy-5-(methylsulfanyl)pent-1-en-3-one + O2 = 3-(methylsulfanyl)propanoate + CO + formate + 2 H(+)</text>
        <dbReference type="Rhea" id="RHEA:14161"/>
        <dbReference type="ChEBI" id="CHEBI:15378"/>
        <dbReference type="ChEBI" id="CHEBI:15379"/>
        <dbReference type="ChEBI" id="CHEBI:15740"/>
        <dbReference type="ChEBI" id="CHEBI:17245"/>
        <dbReference type="ChEBI" id="CHEBI:49016"/>
        <dbReference type="ChEBI" id="CHEBI:49252"/>
        <dbReference type="EC" id="1.13.11.53"/>
    </reaction>
</comment>
<evidence type="ECO:0000256" key="4">
    <source>
        <dbReference type="ARBA" id="ARBA00022723"/>
    </source>
</evidence>
<dbReference type="HAMAP" id="MF_01682">
    <property type="entry name" value="Salvage_MtnD"/>
    <property type="match status" value="1"/>
</dbReference>
<dbReference type="RefSeq" id="WP_158156744.1">
    <property type="nucleotide sequence ID" value="NZ_CP056030.1"/>
</dbReference>
<dbReference type="InterPro" id="IPR014710">
    <property type="entry name" value="RmlC-like_jellyroll"/>
</dbReference>
<dbReference type="GO" id="GO:0010309">
    <property type="term" value="F:acireductone dioxygenase [iron(II)-requiring] activity"/>
    <property type="evidence" value="ECO:0007669"/>
    <property type="project" value="UniProtKB-UniRule"/>
</dbReference>
<dbReference type="GO" id="GO:0019284">
    <property type="term" value="P:L-methionine salvage from S-adenosylmethionine"/>
    <property type="evidence" value="ECO:0007669"/>
    <property type="project" value="InterPro"/>
</dbReference>
<gene>
    <name evidence="9" type="primary">mtnD</name>
    <name evidence="10" type="ORF">HWQ56_21160</name>
</gene>
<dbReference type="InterPro" id="IPR004313">
    <property type="entry name" value="ARD"/>
</dbReference>
<feature type="binding site" evidence="9">
    <location>
        <position position="103"/>
    </location>
    <ligand>
        <name>Fe(2+)</name>
        <dbReference type="ChEBI" id="CHEBI:29033"/>
    </ligand>
</feature>